<dbReference type="SUPFAM" id="SSF47473">
    <property type="entry name" value="EF-hand"/>
    <property type="match status" value="1"/>
</dbReference>
<reference evidence="2" key="1">
    <citation type="submission" date="2021-01" db="EMBL/GenBank/DDBJ databases">
        <authorList>
            <person name="Corre E."/>
            <person name="Pelletier E."/>
            <person name="Niang G."/>
            <person name="Scheremetjew M."/>
            <person name="Finn R."/>
            <person name="Kale V."/>
            <person name="Holt S."/>
            <person name="Cochrane G."/>
            <person name="Meng A."/>
            <person name="Brown T."/>
            <person name="Cohen L."/>
        </authorList>
    </citation>
    <scope>NUCLEOTIDE SEQUENCE</scope>
    <source>
        <strain evidence="2">CCMP3105</strain>
    </source>
</reference>
<sequence>MDPRELVRSSFQSLDRDGCGFIDQAKLESVLQKLMGPEVSGQLVSQLLNHQAEVDYNQFLDVLFSETAQDSELKVWLGFVKLDDKFPTPEGIEQLLYGSSSASAEGADVIALYLTDLVITKDTAGKLRHMLRNALGEERAAHYVFNEDDEALAVRHIPAQLVKATEDSARYVSMPVAVHRRNAADPVHGGGARNFDCFPVPCYLTCTSARKNELEPAFKSVLVQEVQLRRGCKTVDLLLLGANLDTGDEAKLGQLEALERLLRRSRQRARGKFSSLIWGDFNNRLVGFEGMRGLVKEHGDRAYEITDTGAEFLVECFRDPARRRELLQKDSLVYSGRDLAGNAFAPAACSRKLRQLFHMTVDLPLEVELPLPSYQRQPLDNVISHDLGCRVRLLDVVCLDRIRCLTSPQLLSEPLEAYFNWEQDGKMVQRTLKEDPGRPALYMQLGWLDSVGIWRAGTAPAKLERWETEQEVRAYDHLPTRSIVTLEVFEGVRLKIWLGFIKLDDKFPARDALEQLLYGSEEASAEDADVVALFLTDLLISEDTAKGLRHMLRSTMKSRGANYLFNEDDEALLVRHIPAQLVKATEDAARYVSMSVAVHRRNVADFDHAGSADHFDCFPLPGFLTCKSARKNELAPSFKAIMAQEVILRRGGRTVDLLLLGANLDTNDKARLGQLESLERVLDRHKRGRQGRFSALMWGDFNNRLVAFEEMKDHVVRKGNKYRITDSGAQFLVDCFRDPARRRELLQKDSLVYEGRDLAGRQCALPPVCAKLRSLFAMAVEADVPVPWPSYKVQPLESVMSRQLGCRLELRDVVHTRGLKIPRARTPSWEGKDLCDAYFNWRRDKKMPQRSLRADAAPEGGPPRLYMPLGWPDGVGYCRLDTTDARVVAWETEPRVQAFDHLPLRAVLSVRV</sequence>
<gene>
    <name evidence="2" type="ORF">AMON00008_LOCUS59149</name>
</gene>
<dbReference type="AlphaFoldDB" id="A0A7S4WHN2"/>
<evidence type="ECO:0000313" key="2">
    <source>
        <dbReference type="EMBL" id="CAE4659963.1"/>
    </source>
</evidence>
<dbReference type="Gene3D" id="1.10.238.10">
    <property type="entry name" value="EF-hand"/>
    <property type="match status" value="1"/>
</dbReference>
<dbReference type="EMBL" id="HBNR01082660">
    <property type="protein sequence ID" value="CAE4659963.1"/>
    <property type="molecule type" value="Transcribed_RNA"/>
</dbReference>
<accession>A0A7S4WHN2</accession>
<dbReference type="InterPro" id="IPR011992">
    <property type="entry name" value="EF-hand-dom_pair"/>
</dbReference>
<name>A0A7S4WHN2_9DINO</name>
<dbReference type="InterPro" id="IPR002048">
    <property type="entry name" value="EF_hand_dom"/>
</dbReference>
<dbReference type="GO" id="GO:0005509">
    <property type="term" value="F:calcium ion binding"/>
    <property type="evidence" value="ECO:0007669"/>
    <property type="project" value="InterPro"/>
</dbReference>
<proteinExistence type="predicted"/>
<protein>
    <recommendedName>
        <fullName evidence="1">EF-hand domain-containing protein</fullName>
    </recommendedName>
</protein>
<feature type="domain" description="EF-hand" evidence="1">
    <location>
        <begin position="2"/>
        <end position="37"/>
    </location>
</feature>
<organism evidence="2">
    <name type="scientific">Alexandrium monilatum</name>
    <dbReference type="NCBI Taxonomy" id="311494"/>
    <lineage>
        <taxon>Eukaryota</taxon>
        <taxon>Sar</taxon>
        <taxon>Alveolata</taxon>
        <taxon>Dinophyceae</taxon>
        <taxon>Gonyaulacales</taxon>
        <taxon>Pyrocystaceae</taxon>
        <taxon>Alexandrium</taxon>
    </lineage>
</organism>
<dbReference type="PROSITE" id="PS50222">
    <property type="entry name" value="EF_HAND_2"/>
    <property type="match status" value="1"/>
</dbReference>
<evidence type="ECO:0000259" key="1">
    <source>
        <dbReference type="PROSITE" id="PS50222"/>
    </source>
</evidence>